<dbReference type="Pfam" id="PF03109">
    <property type="entry name" value="ABC1"/>
    <property type="match status" value="1"/>
</dbReference>
<dbReference type="Gene3D" id="1.10.510.10">
    <property type="entry name" value="Transferase(Phosphotransferase) domain 1"/>
    <property type="match status" value="1"/>
</dbReference>
<evidence type="ECO:0000256" key="1">
    <source>
        <dbReference type="ARBA" id="ARBA00009670"/>
    </source>
</evidence>
<gene>
    <name evidence="3" type="ORF">LLUT_LOCUS34091</name>
</gene>
<proteinExistence type="inferred from homology"/>
<organism evidence="3 4">
    <name type="scientific">Lupinus luteus</name>
    <name type="common">European yellow lupine</name>
    <dbReference type="NCBI Taxonomy" id="3873"/>
    <lineage>
        <taxon>Eukaryota</taxon>
        <taxon>Viridiplantae</taxon>
        <taxon>Streptophyta</taxon>
        <taxon>Embryophyta</taxon>
        <taxon>Tracheophyta</taxon>
        <taxon>Spermatophyta</taxon>
        <taxon>Magnoliopsida</taxon>
        <taxon>eudicotyledons</taxon>
        <taxon>Gunneridae</taxon>
        <taxon>Pentapetalae</taxon>
        <taxon>rosids</taxon>
        <taxon>fabids</taxon>
        <taxon>Fabales</taxon>
        <taxon>Fabaceae</taxon>
        <taxon>Papilionoideae</taxon>
        <taxon>50 kb inversion clade</taxon>
        <taxon>genistoids sensu lato</taxon>
        <taxon>core genistoids</taxon>
        <taxon>Genisteae</taxon>
        <taxon>Lupinus</taxon>
    </lineage>
</organism>
<dbReference type="CDD" id="cd05121">
    <property type="entry name" value="ABC1_ADCK3-like"/>
    <property type="match status" value="1"/>
</dbReference>
<accession>A0AAV1YI26</accession>
<dbReference type="PROSITE" id="PS50011">
    <property type="entry name" value="PROTEIN_KINASE_DOM"/>
    <property type="match status" value="1"/>
</dbReference>
<protein>
    <recommendedName>
        <fullName evidence="2">Protein kinase domain-containing protein</fullName>
    </recommendedName>
</protein>
<dbReference type="InterPro" id="IPR050154">
    <property type="entry name" value="UbiB_kinase"/>
</dbReference>
<dbReference type="InterPro" id="IPR011009">
    <property type="entry name" value="Kinase-like_dom_sf"/>
</dbReference>
<dbReference type="InterPro" id="IPR004147">
    <property type="entry name" value="ABC1_dom"/>
</dbReference>
<dbReference type="AlphaFoldDB" id="A0AAV1YI26"/>
<keyword evidence="4" id="KW-1185">Reference proteome</keyword>
<name>A0AAV1YI26_LUPLU</name>
<dbReference type="PANTHER" id="PTHR10566">
    <property type="entry name" value="CHAPERONE-ACTIVITY OF BC1 COMPLEX CABC1 -RELATED"/>
    <property type="match status" value="1"/>
</dbReference>
<dbReference type="InterPro" id="IPR000719">
    <property type="entry name" value="Prot_kinase_dom"/>
</dbReference>
<evidence type="ECO:0000313" key="3">
    <source>
        <dbReference type="EMBL" id="CAL0333031.1"/>
    </source>
</evidence>
<sequence length="659" mass="74309">MDSITILNSFHTFTKSLPNYHPFTTTTTTTTRLRVSLSSSNDAVSSNNKDALLLLQLNKASSNSAMEQLDIERGVCIPFRKYSPQSVRNKVLESRGAVLSLMSRGVEIVWKLGFYWSTLTYDFLVGRDEEVVPYRARQLRNLLCDLGPSFIKAGQVLANRPDIIREDYMNELCILQDDVPSFPNDIAFRIIEEELGQPLEAVFSKISSETIAAASLGQVYRATLRSTGEDVAIKVQRPGIEPLIYRDLFLFRTLASFLNGISIQKLGCNAELIVDEFGEKLLEELDYTLEARNLEDFLENFKNDPTVKIPLAYKQLSGPRVLVMEWIDGIRCTNPKAIKEAGIDLDGFLTIGVSAALRQLLEFGLFHGDPHPGNIFAMRDGRIAYVDFGNVAVLSQQNKQILIDAVVHAVNEDYAEMANDFTRLGFLTPGTDVTPIIPALEAIWQNSAGKGLSDFNFRSVTGKFNQLVYNYPIRIPERFSLVIRSLLTQEGICFTLKPDFKFLEVAYPYVAKRLLTDPNPALRERLIQVLFKDGLFQWKRLENLIVLAKENVAKMSSNPALQVQNGKSQRDLKVERKLDLTDTIKDGARLFLVDEGIRRQLLLALTEDSKLHIEELVDVYRLVEDQIDIPSVAVEVVRDFPTVVRDALLSWSESVLSDR</sequence>
<dbReference type="Proteomes" id="UP001497480">
    <property type="component" value="Unassembled WGS sequence"/>
</dbReference>
<evidence type="ECO:0000259" key="2">
    <source>
        <dbReference type="PROSITE" id="PS50011"/>
    </source>
</evidence>
<dbReference type="PANTHER" id="PTHR10566:SF53">
    <property type="entry name" value="PROTEIN ACTIVITY OF BC1 COMPLEX KINASE 1, CHLOROPLASTIC"/>
    <property type="match status" value="1"/>
</dbReference>
<reference evidence="3 4" key="1">
    <citation type="submission" date="2024-03" db="EMBL/GenBank/DDBJ databases">
        <authorList>
            <person name="Martinez-Hernandez J."/>
        </authorList>
    </citation>
    <scope>NUCLEOTIDE SEQUENCE [LARGE SCALE GENOMIC DNA]</scope>
</reference>
<dbReference type="SUPFAM" id="SSF56112">
    <property type="entry name" value="Protein kinase-like (PK-like)"/>
    <property type="match status" value="1"/>
</dbReference>
<comment type="caution">
    <text evidence="3">The sequence shown here is derived from an EMBL/GenBank/DDBJ whole genome shotgun (WGS) entry which is preliminary data.</text>
</comment>
<dbReference type="EMBL" id="CAXHTB010000024">
    <property type="protein sequence ID" value="CAL0333031.1"/>
    <property type="molecule type" value="Genomic_DNA"/>
</dbReference>
<dbReference type="GO" id="GO:0004672">
    <property type="term" value="F:protein kinase activity"/>
    <property type="evidence" value="ECO:0007669"/>
    <property type="project" value="InterPro"/>
</dbReference>
<evidence type="ECO:0000313" key="4">
    <source>
        <dbReference type="Proteomes" id="UP001497480"/>
    </source>
</evidence>
<feature type="domain" description="Protein kinase" evidence="2">
    <location>
        <begin position="205"/>
        <end position="536"/>
    </location>
</feature>
<comment type="similarity">
    <text evidence="1">Belongs to the protein kinase superfamily. ADCK protein kinase family.</text>
</comment>
<dbReference type="GO" id="GO:0005524">
    <property type="term" value="F:ATP binding"/>
    <property type="evidence" value="ECO:0007669"/>
    <property type="project" value="InterPro"/>
</dbReference>